<feature type="compositionally biased region" description="Gly residues" evidence="1">
    <location>
        <begin position="206"/>
        <end position="216"/>
    </location>
</feature>
<dbReference type="Proteomes" id="UP001221686">
    <property type="component" value="Unassembled WGS sequence"/>
</dbReference>
<name>A0ABT5E8B7_9BACT</name>
<evidence type="ECO:0000313" key="4">
    <source>
        <dbReference type="Proteomes" id="UP001221686"/>
    </source>
</evidence>
<evidence type="ECO:0000256" key="1">
    <source>
        <dbReference type="SAM" id="MobiDB-lite"/>
    </source>
</evidence>
<evidence type="ECO:0000313" key="3">
    <source>
        <dbReference type="EMBL" id="MDC0721143.1"/>
    </source>
</evidence>
<keyword evidence="2" id="KW-0732">Signal</keyword>
<feature type="region of interest" description="Disordered" evidence="1">
    <location>
        <begin position="111"/>
        <end position="225"/>
    </location>
</feature>
<feature type="chain" id="PRO_5046547779" evidence="2">
    <location>
        <begin position="21"/>
        <end position="253"/>
    </location>
</feature>
<dbReference type="EMBL" id="JAQNDL010000003">
    <property type="protein sequence ID" value="MDC0721143.1"/>
    <property type="molecule type" value="Genomic_DNA"/>
</dbReference>
<gene>
    <name evidence="3" type="ORF">POL25_29830</name>
</gene>
<dbReference type="RefSeq" id="WP_272089643.1">
    <property type="nucleotide sequence ID" value="NZ_JAQNDL010000003.1"/>
</dbReference>
<feature type="compositionally biased region" description="Low complexity" evidence="1">
    <location>
        <begin position="113"/>
        <end position="186"/>
    </location>
</feature>
<comment type="caution">
    <text evidence="3">The sequence shown here is derived from an EMBL/GenBank/DDBJ whole genome shotgun (WGS) entry which is preliminary data.</text>
</comment>
<keyword evidence="4" id="KW-1185">Reference proteome</keyword>
<feature type="signal peptide" evidence="2">
    <location>
        <begin position="1"/>
        <end position="20"/>
    </location>
</feature>
<evidence type="ECO:0000256" key="2">
    <source>
        <dbReference type="SAM" id="SignalP"/>
    </source>
</evidence>
<dbReference type="PROSITE" id="PS51257">
    <property type="entry name" value="PROKAR_LIPOPROTEIN"/>
    <property type="match status" value="1"/>
</dbReference>
<organism evidence="3 4">
    <name type="scientific">Nannocystis bainbridge</name>
    <dbReference type="NCBI Taxonomy" id="2995303"/>
    <lineage>
        <taxon>Bacteria</taxon>
        <taxon>Pseudomonadati</taxon>
        <taxon>Myxococcota</taxon>
        <taxon>Polyangia</taxon>
        <taxon>Nannocystales</taxon>
        <taxon>Nannocystaceae</taxon>
        <taxon>Nannocystis</taxon>
    </lineage>
</organism>
<sequence>MRLVWPLSAAFALFACSARADVIPRPPDDCPPGSEGGAGHCGAHCFALACTSDDECPDGTTCQPAKACIGIVNCFPEPSPVHGGACSPRDTCGGVGETCQTIDLCLPAGETASGGSDTGSTSSGTSSGSSDSGSTSSGSTTSGSTTSTSTTTGSTTSTSSGTSSESTSSTSSSTSNGSTEATPTTGGQPGTTGGSTSSSTASGTGSNTGGGGGGDKAGCAGCGVAEGPQGVFALLVIVGARRRRPRRPVPKVM</sequence>
<protein>
    <submittedName>
        <fullName evidence="3">Uncharacterized protein</fullName>
    </submittedName>
</protein>
<proteinExistence type="predicted"/>
<reference evidence="3 4" key="1">
    <citation type="submission" date="2022-11" db="EMBL/GenBank/DDBJ databases">
        <title>Minimal conservation of predation-associated metabolite biosynthetic gene clusters underscores biosynthetic potential of Myxococcota including descriptions for ten novel species: Archangium lansinium sp. nov., Myxococcus landrumus sp. nov., Nannocystis bai.</title>
        <authorList>
            <person name="Ahearne A."/>
            <person name="Stevens C."/>
            <person name="Dowd S."/>
        </authorList>
    </citation>
    <scope>NUCLEOTIDE SEQUENCE [LARGE SCALE GENOMIC DNA]</scope>
    <source>
        <strain evidence="3 4">BB15-2</strain>
    </source>
</reference>
<accession>A0ABT5E8B7</accession>
<feature type="compositionally biased region" description="Low complexity" evidence="1">
    <location>
        <begin position="194"/>
        <end position="205"/>
    </location>
</feature>